<sequence length="118" mass="13521">MYSRIGRHCTATIGPAANTFGCLEATIFALGEWVVRRLFPRFMFNDLLILLSSNKYRTFSPNLPFFSFIFLAISKSDVLTEAPNERDRKKSIKVASILSFCTLKMNTQDMFPEIEQLI</sequence>
<accession>A0A1X0RI86</accession>
<evidence type="ECO:0000313" key="1">
    <source>
        <dbReference type="EMBL" id="ORE11598.1"/>
    </source>
</evidence>
<protein>
    <submittedName>
        <fullName evidence="1">Uncharacterized protein</fullName>
    </submittedName>
</protein>
<dbReference type="Proteomes" id="UP000242414">
    <property type="component" value="Unassembled WGS sequence"/>
</dbReference>
<dbReference type="EMBL" id="KV921856">
    <property type="protein sequence ID" value="ORE11598.1"/>
    <property type="molecule type" value="Genomic_DNA"/>
</dbReference>
<name>A0A1X0RI86_RHIZD</name>
<proteinExistence type="predicted"/>
<dbReference type="AlphaFoldDB" id="A0A1X0RI86"/>
<gene>
    <name evidence="1" type="ORF">BCV72DRAFT_94829</name>
</gene>
<organism evidence="1">
    <name type="scientific">Rhizopus microsporus var. microsporus</name>
    <dbReference type="NCBI Taxonomy" id="86635"/>
    <lineage>
        <taxon>Eukaryota</taxon>
        <taxon>Fungi</taxon>
        <taxon>Fungi incertae sedis</taxon>
        <taxon>Mucoromycota</taxon>
        <taxon>Mucoromycotina</taxon>
        <taxon>Mucoromycetes</taxon>
        <taxon>Mucorales</taxon>
        <taxon>Mucorineae</taxon>
        <taxon>Rhizopodaceae</taxon>
        <taxon>Rhizopus</taxon>
    </lineage>
</organism>
<dbReference type="VEuPathDB" id="FungiDB:BCV72DRAFT_94829"/>
<reference evidence="1" key="1">
    <citation type="journal article" date="2016" name="Proc. Natl. Acad. Sci. U.S.A.">
        <title>Lipid metabolic changes in an early divergent fungus govern the establishment of a mutualistic symbiosis with endobacteria.</title>
        <authorList>
            <person name="Lastovetsky O.A."/>
            <person name="Gaspar M.L."/>
            <person name="Mondo S.J."/>
            <person name="LaButti K.M."/>
            <person name="Sandor L."/>
            <person name="Grigoriev I.V."/>
            <person name="Henry S.A."/>
            <person name="Pawlowska T.E."/>
        </authorList>
    </citation>
    <scope>NUCLEOTIDE SEQUENCE [LARGE SCALE GENOMIC DNA]</scope>
    <source>
        <strain evidence="1">ATCC 52814</strain>
    </source>
</reference>